<dbReference type="NCBIfam" id="TIGR00082">
    <property type="entry name" value="rbfA"/>
    <property type="match status" value="1"/>
</dbReference>
<evidence type="ECO:0000313" key="4">
    <source>
        <dbReference type="Proteomes" id="UP000824073"/>
    </source>
</evidence>
<name>A0A9D1IXS7_9CLOT</name>
<organism evidence="3 4">
    <name type="scientific">Candidatus Ventrousia excrementavium</name>
    <dbReference type="NCBI Taxonomy" id="2840961"/>
    <lineage>
        <taxon>Bacteria</taxon>
        <taxon>Bacillati</taxon>
        <taxon>Bacillota</taxon>
        <taxon>Clostridia</taxon>
        <taxon>Eubacteriales</taxon>
        <taxon>Clostridiaceae</taxon>
        <taxon>Clostridiaceae incertae sedis</taxon>
        <taxon>Candidatus Ventrousia</taxon>
    </lineage>
</organism>
<dbReference type="InterPro" id="IPR000238">
    <property type="entry name" value="RbfA"/>
</dbReference>
<dbReference type="GO" id="GO:0030490">
    <property type="term" value="P:maturation of SSU-rRNA"/>
    <property type="evidence" value="ECO:0007669"/>
    <property type="project" value="UniProtKB-UniRule"/>
</dbReference>
<dbReference type="Proteomes" id="UP000824073">
    <property type="component" value="Unassembled WGS sequence"/>
</dbReference>
<dbReference type="AlphaFoldDB" id="A0A9D1IXS7"/>
<dbReference type="SUPFAM" id="SSF89919">
    <property type="entry name" value="Ribosome-binding factor A, RbfA"/>
    <property type="match status" value="1"/>
</dbReference>
<gene>
    <name evidence="2 3" type="primary">rbfA</name>
    <name evidence="3" type="ORF">IAB67_07335</name>
</gene>
<comment type="function">
    <text evidence="2">One of several proteins that assist in the late maturation steps of the functional core of the 30S ribosomal subunit. Associates with free 30S ribosomal subunits (but not with 30S subunits that are part of 70S ribosomes or polysomes). Required for efficient processing of 16S rRNA. May interact with the 5'-terminal helix region of 16S rRNA.</text>
</comment>
<dbReference type="GO" id="GO:0043024">
    <property type="term" value="F:ribosomal small subunit binding"/>
    <property type="evidence" value="ECO:0007669"/>
    <property type="project" value="TreeGrafter"/>
</dbReference>
<evidence type="ECO:0000313" key="3">
    <source>
        <dbReference type="EMBL" id="HIU44089.1"/>
    </source>
</evidence>
<dbReference type="PROSITE" id="PS01319">
    <property type="entry name" value="RBFA"/>
    <property type="match status" value="1"/>
</dbReference>
<dbReference type="HAMAP" id="MF_00003">
    <property type="entry name" value="RbfA"/>
    <property type="match status" value="1"/>
</dbReference>
<comment type="subcellular location">
    <subcellularLocation>
        <location evidence="2">Cytoplasm</location>
    </subcellularLocation>
</comment>
<comment type="caution">
    <text evidence="3">The sequence shown here is derived from an EMBL/GenBank/DDBJ whole genome shotgun (WGS) entry which is preliminary data.</text>
</comment>
<evidence type="ECO:0000256" key="1">
    <source>
        <dbReference type="ARBA" id="ARBA00022517"/>
    </source>
</evidence>
<dbReference type="InterPro" id="IPR015946">
    <property type="entry name" value="KH_dom-like_a/b"/>
</dbReference>
<sequence>MASNNRIDRISEEVMRCLSEILPTVKDPRLQGPMLSIVRCDVSGDLRWCKVYLSVLGDCDKKQLKQGLKSVSGFLRRELAHRLMLRYTPELVFVLDDSISHGVHISEMLSKLNIKDGDESDDGDGR</sequence>
<dbReference type="InterPro" id="IPR020053">
    <property type="entry name" value="Ribosome-bd_factorA_CS"/>
</dbReference>
<evidence type="ECO:0000256" key="2">
    <source>
        <dbReference type="HAMAP-Rule" id="MF_00003"/>
    </source>
</evidence>
<comment type="subunit">
    <text evidence="2">Monomer. Binds 30S ribosomal subunits, but not 50S ribosomal subunits or 70S ribosomes.</text>
</comment>
<dbReference type="Gene3D" id="3.30.300.20">
    <property type="match status" value="1"/>
</dbReference>
<comment type="similarity">
    <text evidence="2">Belongs to the RbfA family.</text>
</comment>
<keyword evidence="1 2" id="KW-0690">Ribosome biogenesis</keyword>
<dbReference type="PANTHER" id="PTHR33515">
    <property type="entry name" value="RIBOSOME-BINDING FACTOR A, CHLOROPLASTIC-RELATED"/>
    <property type="match status" value="1"/>
</dbReference>
<accession>A0A9D1IXS7</accession>
<proteinExistence type="inferred from homology"/>
<protein>
    <recommendedName>
        <fullName evidence="2">Ribosome-binding factor A</fullName>
    </recommendedName>
</protein>
<reference evidence="3" key="2">
    <citation type="journal article" date="2021" name="PeerJ">
        <title>Extensive microbial diversity within the chicken gut microbiome revealed by metagenomics and culture.</title>
        <authorList>
            <person name="Gilroy R."/>
            <person name="Ravi A."/>
            <person name="Getino M."/>
            <person name="Pursley I."/>
            <person name="Horton D.L."/>
            <person name="Alikhan N.F."/>
            <person name="Baker D."/>
            <person name="Gharbi K."/>
            <person name="Hall N."/>
            <person name="Watson M."/>
            <person name="Adriaenssens E.M."/>
            <person name="Foster-Nyarko E."/>
            <person name="Jarju S."/>
            <person name="Secka A."/>
            <person name="Antonio M."/>
            <person name="Oren A."/>
            <person name="Chaudhuri R.R."/>
            <person name="La Ragione R."/>
            <person name="Hildebrand F."/>
            <person name="Pallen M.J."/>
        </authorList>
    </citation>
    <scope>NUCLEOTIDE SEQUENCE</scope>
    <source>
        <strain evidence="3">CHK191-8634</strain>
    </source>
</reference>
<dbReference type="PANTHER" id="PTHR33515:SF1">
    <property type="entry name" value="RIBOSOME-BINDING FACTOR A, CHLOROPLASTIC-RELATED"/>
    <property type="match status" value="1"/>
</dbReference>
<dbReference type="EMBL" id="DVMR01000057">
    <property type="protein sequence ID" value="HIU44089.1"/>
    <property type="molecule type" value="Genomic_DNA"/>
</dbReference>
<dbReference type="GO" id="GO:0005829">
    <property type="term" value="C:cytosol"/>
    <property type="evidence" value="ECO:0007669"/>
    <property type="project" value="TreeGrafter"/>
</dbReference>
<dbReference type="InterPro" id="IPR023799">
    <property type="entry name" value="RbfA_dom_sf"/>
</dbReference>
<dbReference type="Pfam" id="PF02033">
    <property type="entry name" value="RBFA"/>
    <property type="match status" value="1"/>
</dbReference>
<reference evidence="3" key="1">
    <citation type="submission" date="2020-10" db="EMBL/GenBank/DDBJ databases">
        <authorList>
            <person name="Gilroy R."/>
        </authorList>
    </citation>
    <scope>NUCLEOTIDE SEQUENCE</scope>
    <source>
        <strain evidence="3">CHK191-8634</strain>
    </source>
</reference>
<keyword evidence="2" id="KW-0963">Cytoplasm</keyword>